<dbReference type="CDD" id="cd03048">
    <property type="entry name" value="GST_N_Ure2p_like"/>
    <property type="match status" value="1"/>
</dbReference>
<dbReference type="Proteomes" id="UP000761264">
    <property type="component" value="Unassembled WGS sequence"/>
</dbReference>
<evidence type="ECO:0000313" key="4">
    <source>
        <dbReference type="Proteomes" id="UP000761264"/>
    </source>
</evidence>
<dbReference type="Gene3D" id="3.40.30.10">
    <property type="entry name" value="Glutaredoxin"/>
    <property type="match status" value="1"/>
</dbReference>
<organism evidence="3 4">
    <name type="scientific">Pelagibius litoralis</name>
    <dbReference type="NCBI Taxonomy" id="374515"/>
    <lineage>
        <taxon>Bacteria</taxon>
        <taxon>Pseudomonadati</taxon>
        <taxon>Pseudomonadota</taxon>
        <taxon>Alphaproteobacteria</taxon>
        <taxon>Rhodospirillales</taxon>
        <taxon>Rhodovibrionaceae</taxon>
        <taxon>Pelagibius</taxon>
    </lineage>
</organism>
<keyword evidence="4" id="KW-1185">Reference proteome</keyword>
<dbReference type="RefSeq" id="WP_167226090.1">
    <property type="nucleotide sequence ID" value="NZ_JAAQPH010000011.1"/>
</dbReference>
<dbReference type="PANTHER" id="PTHR44051:SF8">
    <property type="entry name" value="GLUTATHIONE S-TRANSFERASE GSTA"/>
    <property type="match status" value="1"/>
</dbReference>
<evidence type="ECO:0000259" key="2">
    <source>
        <dbReference type="PROSITE" id="PS50405"/>
    </source>
</evidence>
<dbReference type="PROSITE" id="PS50405">
    <property type="entry name" value="GST_CTER"/>
    <property type="match status" value="1"/>
</dbReference>
<reference evidence="3" key="1">
    <citation type="submission" date="2020-03" db="EMBL/GenBank/DDBJ databases">
        <title>Genome of Pelagibius litoralis DSM 21314T.</title>
        <authorList>
            <person name="Wang G."/>
        </authorList>
    </citation>
    <scope>NUCLEOTIDE SEQUENCE</scope>
    <source>
        <strain evidence="3">DSM 21314</strain>
    </source>
</reference>
<gene>
    <name evidence="3" type="ORF">HBA54_15275</name>
</gene>
<comment type="caution">
    <text evidence="3">The sequence shown here is derived from an EMBL/GenBank/DDBJ whole genome shotgun (WGS) entry which is preliminary data.</text>
</comment>
<dbReference type="SFLD" id="SFLDG00358">
    <property type="entry name" value="Main_(cytGST)"/>
    <property type="match status" value="1"/>
</dbReference>
<accession>A0A967EYY0</accession>
<dbReference type="SFLD" id="SFLDS00019">
    <property type="entry name" value="Glutathione_Transferase_(cytos"/>
    <property type="match status" value="1"/>
</dbReference>
<dbReference type="InterPro" id="IPR040079">
    <property type="entry name" value="Glutathione_S-Trfase"/>
</dbReference>
<dbReference type="InterPro" id="IPR004046">
    <property type="entry name" value="GST_C"/>
</dbReference>
<dbReference type="AlphaFoldDB" id="A0A967EYY0"/>
<dbReference type="PANTHER" id="PTHR44051">
    <property type="entry name" value="GLUTATHIONE S-TRANSFERASE-RELATED"/>
    <property type="match status" value="1"/>
</dbReference>
<proteinExistence type="predicted"/>
<feature type="domain" description="GST C-terminal" evidence="2">
    <location>
        <begin position="88"/>
        <end position="211"/>
    </location>
</feature>
<name>A0A967EYY0_9PROT</name>
<dbReference type="Gene3D" id="1.20.1050.10">
    <property type="match status" value="1"/>
</dbReference>
<dbReference type="SUPFAM" id="SSF52833">
    <property type="entry name" value="Thioredoxin-like"/>
    <property type="match status" value="1"/>
</dbReference>
<dbReference type="InterPro" id="IPR010987">
    <property type="entry name" value="Glutathione-S-Trfase_C-like"/>
</dbReference>
<dbReference type="Pfam" id="PF13409">
    <property type="entry name" value="GST_N_2"/>
    <property type="match status" value="1"/>
</dbReference>
<evidence type="ECO:0000259" key="1">
    <source>
        <dbReference type="PROSITE" id="PS50404"/>
    </source>
</evidence>
<dbReference type="InterPro" id="IPR036249">
    <property type="entry name" value="Thioredoxin-like_sf"/>
</dbReference>
<sequence length="233" mass="26444">MIDFYFAPTPNGWKVAIMLEECGLPYRTHLMKLSQGDQFKADYLAISPNAKMPAIVDSDVPGEAVSVFESGAILFYLAEKVGRFMPTDPLGRKETLEWLFWQVGNQGPMAGQLSHFKNYAPEGEDYGFKRYLGEYERNLAVLERRLEGRDYILGDYSIADMIAFPWVLIAKPLGSTLNDFPQVADWRGRIKERPAVRRAIDLHKDQQNRGKHTAQNNSLLFNQTADHLKAGKS</sequence>
<dbReference type="SUPFAM" id="SSF47616">
    <property type="entry name" value="GST C-terminal domain-like"/>
    <property type="match status" value="1"/>
</dbReference>
<dbReference type="InterPro" id="IPR004045">
    <property type="entry name" value="Glutathione_S-Trfase_N"/>
</dbReference>
<dbReference type="Pfam" id="PF00043">
    <property type="entry name" value="GST_C"/>
    <property type="match status" value="1"/>
</dbReference>
<protein>
    <submittedName>
        <fullName evidence="3">Thiol:disulfide oxidoreductase</fullName>
    </submittedName>
</protein>
<evidence type="ECO:0000313" key="3">
    <source>
        <dbReference type="EMBL" id="NIA69964.1"/>
    </source>
</evidence>
<dbReference type="SFLD" id="SFLDG01151">
    <property type="entry name" value="Main.2:_Nu-like"/>
    <property type="match status" value="1"/>
</dbReference>
<feature type="domain" description="GST N-terminal" evidence="1">
    <location>
        <begin position="1"/>
        <end position="85"/>
    </location>
</feature>
<dbReference type="InterPro" id="IPR036282">
    <property type="entry name" value="Glutathione-S-Trfase_C_sf"/>
</dbReference>
<dbReference type="PROSITE" id="PS50404">
    <property type="entry name" value="GST_NTER"/>
    <property type="match status" value="1"/>
</dbReference>
<dbReference type="EMBL" id="JAAQPH010000011">
    <property type="protein sequence ID" value="NIA69964.1"/>
    <property type="molecule type" value="Genomic_DNA"/>
</dbReference>